<dbReference type="Gene3D" id="1.10.10.1400">
    <property type="entry name" value="Terminase, small subunit, N-terminal DNA-binding domain, HTH motif"/>
    <property type="match status" value="1"/>
</dbReference>
<evidence type="ECO:0000313" key="2">
    <source>
        <dbReference type="Proteomes" id="UP000834611"/>
    </source>
</evidence>
<dbReference type="Pfam" id="PF03592">
    <property type="entry name" value="Terminase_2"/>
    <property type="match status" value="1"/>
</dbReference>
<organism evidence="1 2">
    <name type="scientific">Providencia rettgeri</name>
    <dbReference type="NCBI Taxonomy" id="587"/>
    <lineage>
        <taxon>Bacteria</taxon>
        <taxon>Pseudomonadati</taxon>
        <taxon>Pseudomonadota</taxon>
        <taxon>Gammaproteobacteria</taxon>
        <taxon>Enterobacterales</taxon>
        <taxon>Morganellaceae</taxon>
        <taxon>Providencia</taxon>
    </lineage>
</organism>
<reference evidence="1" key="1">
    <citation type="submission" date="2020-05" db="EMBL/GenBank/DDBJ databases">
        <authorList>
            <person name="Delgado-Blas J."/>
        </authorList>
    </citation>
    <scope>NUCLEOTIDE SEQUENCE</scope>
    <source>
        <strain evidence="1">BB1453</strain>
    </source>
</reference>
<dbReference type="InterPro" id="IPR005335">
    <property type="entry name" value="Terminase_ssu"/>
</dbReference>
<proteinExistence type="predicted"/>
<dbReference type="EMBL" id="CAHPSF010000006">
    <property type="protein sequence ID" value="CAB5699918.1"/>
    <property type="molecule type" value="Genomic_DNA"/>
</dbReference>
<dbReference type="AlphaFoldDB" id="A0A9N8D406"/>
<dbReference type="InterPro" id="IPR038713">
    <property type="entry name" value="Terminase_Gp1_N_sf"/>
</dbReference>
<accession>A0A9N8D406</accession>
<dbReference type="RefSeq" id="WP_006814838.1">
    <property type="nucleotide sequence ID" value="NZ_CAHPRV010000028.1"/>
</dbReference>
<dbReference type="GO" id="GO:0051276">
    <property type="term" value="P:chromosome organization"/>
    <property type="evidence" value="ECO:0007669"/>
    <property type="project" value="InterPro"/>
</dbReference>
<comment type="caution">
    <text evidence="1">The sequence shown here is derived from an EMBL/GenBank/DDBJ whole genome shotgun (WGS) entry which is preliminary data.</text>
</comment>
<evidence type="ECO:0000313" key="1">
    <source>
        <dbReference type="EMBL" id="CAB5699918.1"/>
    </source>
</evidence>
<protein>
    <submittedName>
        <fullName evidence="1">Terminase small subunit</fullName>
    </submittedName>
</protein>
<gene>
    <name evidence="1" type="ORF">GHA_02560</name>
</gene>
<name>A0A9N8D406_PRORE</name>
<dbReference type="Proteomes" id="UP000834611">
    <property type="component" value="Unassembled WGS sequence"/>
</dbReference>
<sequence>MLTTKQENFCLAYIETGNASEAYRTAYDTAKMKPESINRKAKELLDNCKITARLDVLRQDIRARHDITVMKLLEELEAARLKALNADTPQASAAVAATMGKARLTGLDKVLVDLSANVKVETRSIKDIFD</sequence>